<evidence type="ECO:0000256" key="6">
    <source>
        <dbReference type="ARBA" id="ARBA00022723"/>
    </source>
</evidence>
<evidence type="ECO:0000256" key="11">
    <source>
        <dbReference type="ARBA" id="ARBA00023146"/>
    </source>
</evidence>
<evidence type="ECO:0000256" key="4">
    <source>
        <dbReference type="ARBA" id="ARBA00022490"/>
    </source>
</evidence>
<keyword evidence="8 13" id="KW-0067">ATP-binding</keyword>
<evidence type="ECO:0000313" key="17">
    <source>
        <dbReference type="Proteomes" id="UP000296153"/>
    </source>
</evidence>
<dbReference type="AlphaFoldDB" id="A0A2P5SZN0"/>
<dbReference type="SUPFAM" id="SSF55681">
    <property type="entry name" value="Class II aaRS and biotin synthetases"/>
    <property type="match status" value="1"/>
</dbReference>
<dbReference type="FunFam" id="2.40.50.140:FF:000024">
    <property type="entry name" value="Lysine--tRNA ligase"/>
    <property type="match status" value="1"/>
</dbReference>
<evidence type="ECO:0000256" key="12">
    <source>
        <dbReference type="ARBA" id="ARBA00048573"/>
    </source>
</evidence>
<dbReference type="GO" id="GO:0006430">
    <property type="term" value="P:lysyl-tRNA aminoacylation"/>
    <property type="evidence" value="ECO:0007669"/>
    <property type="project" value="UniProtKB-UniRule"/>
</dbReference>
<dbReference type="GO" id="GO:0000049">
    <property type="term" value="F:tRNA binding"/>
    <property type="evidence" value="ECO:0007669"/>
    <property type="project" value="TreeGrafter"/>
</dbReference>
<feature type="binding site" evidence="13">
    <location>
        <position position="419"/>
    </location>
    <ligand>
        <name>Mg(2+)</name>
        <dbReference type="ChEBI" id="CHEBI:18420"/>
        <label>1</label>
    </ligand>
</feature>
<organism evidence="16 17">
    <name type="scientific">Candidatus Pantoea edessiphila</name>
    <dbReference type="NCBI Taxonomy" id="2044610"/>
    <lineage>
        <taxon>Bacteria</taxon>
        <taxon>Pseudomonadati</taxon>
        <taxon>Pseudomonadota</taxon>
        <taxon>Gammaproteobacteria</taxon>
        <taxon>Enterobacterales</taxon>
        <taxon>Erwiniaceae</taxon>
        <taxon>Pantoea</taxon>
    </lineage>
</organism>
<keyword evidence="11 13" id="KW-0030">Aminoacyl-tRNA synthetase</keyword>
<dbReference type="InterPro" id="IPR045864">
    <property type="entry name" value="aa-tRNA-synth_II/BPL/LPL"/>
</dbReference>
<dbReference type="Pfam" id="PF01336">
    <property type="entry name" value="tRNA_anti-codon"/>
    <property type="match status" value="1"/>
</dbReference>
<dbReference type="InterPro" id="IPR002313">
    <property type="entry name" value="Lys-tRNA-ligase_II"/>
</dbReference>
<evidence type="ECO:0000256" key="3">
    <source>
        <dbReference type="ARBA" id="ARBA00011738"/>
    </source>
</evidence>
<gene>
    <name evidence="13 16" type="primary">lysS</name>
    <name evidence="16" type="ORF">CRV12_02965</name>
</gene>
<keyword evidence="4 13" id="KW-0963">Cytoplasm</keyword>
<comment type="catalytic activity">
    <reaction evidence="12 13 14">
        <text>tRNA(Lys) + L-lysine + ATP = L-lysyl-tRNA(Lys) + AMP + diphosphate</text>
        <dbReference type="Rhea" id="RHEA:20792"/>
        <dbReference type="Rhea" id="RHEA-COMP:9696"/>
        <dbReference type="Rhea" id="RHEA-COMP:9697"/>
        <dbReference type="ChEBI" id="CHEBI:30616"/>
        <dbReference type="ChEBI" id="CHEBI:32551"/>
        <dbReference type="ChEBI" id="CHEBI:33019"/>
        <dbReference type="ChEBI" id="CHEBI:78442"/>
        <dbReference type="ChEBI" id="CHEBI:78529"/>
        <dbReference type="ChEBI" id="CHEBI:456215"/>
        <dbReference type="EC" id="6.1.1.6"/>
    </reaction>
</comment>
<comment type="subcellular location">
    <subcellularLocation>
        <location evidence="1 13">Cytoplasm</location>
    </subcellularLocation>
</comment>
<keyword evidence="7 13" id="KW-0547">Nucleotide-binding</keyword>
<comment type="subunit">
    <text evidence="3 13">Homodimer.</text>
</comment>
<dbReference type="NCBIfam" id="TIGR00499">
    <property type="entry name" value="lysS_bact"/>
    <property type="match status" value="1"/>
</dbReference>
<dbReference type="SUPFAM" id="SSF50249">
    <property type="entry name" value="Nucleic acid-binding proteins"/>
    <property type="match status" value="1"/>
</dbReference>
<evidence type="ECO:0000256" key="1">
    <source>
        <dbReference type="ARBA" id="ARBA00004496"/>
    </source>
</evidence>
<feature type="binding site" evidence="13">
    <location>
        <position position="426"/>
    </location>
    <ligand>
        <name>Mg(2+)</name>
        <dbReference type="ChEBI" id="CHEBI:18420"/>
        <label>2</label>
    </ligand>
</feature>
<dbReference type="InterPro" id="IPR012340">
    <property type="entry name" value="NA-bd_OB-fold"/>
</dbReference>
<dbReference type="HAMAP" id="MF_00252">
    <property type="entry name" value="Lys_tRNA_synth_class2"/>
    <property type="match status" value="1"/>
</dbReference>
<dbReference type="PANTHER" id="PTHR42918">
    <property type="entry name" value="LYSYL-TRNA SYNTHETASE"/>
    <property type="match status" value="1"/>
</dbReference>
<comment type="cofactor">
    <cofactor evidence="13 14">
        <name>Mg(2+)</name>
        <dbReference type="ChEBI" id="CHEBI:18420"/>
    </cofactor>
    <text evidence="13 14">Binds 3 Mg(2+) ions per subunit.</text>
</comment>
<accession>A0A2P5SZN0</accession>
<feature type="domain" description="Aminoacyl-transfer RNA synthetases class-II family profile" evidence="15">
    <location>
        <begin position="188"/>
        <end position="507"/>
    </location>
</feature>
<evidence type="ECO:0000259" key="15">
    <source>
        <dbReference type="PROSITE" id="PS50862"/>
    </source>
</evidence>
<comment type="caution">
    <text evidence="16">The sequence shown here is derived from an EMBL/GenBank/DDBJ whole genome shotgun (WGS) entry which is preliminary data.</text>
</comment>
<evidence type="ECO:0000256" key="14">
    <source>
        <dbReference type="RuleBase" id="RU000336"/>
    </source>
</evidence>
<feature type="binding site" evidence="13">
    <location>
        <position position="426"/>
    </location>
    <ligand>
        <name>Mg(2+)</name>
        <dbReference type="ChEBI" id="CHEBI:18420"/>
        <label>1</label>
    </ligand>
</feature>
<dbReference type="GO" id="GO:0000287">
    <property type="term" value="F:magnesium ion binding"/>
    <property type="evidence" value="ECO:0007669"/>
    <property type="project" value="UniProtKB-UniRule"/>
</dbReference>
<dbReference type="InterPro" id="IPR004364">
    <property type="entry name" value="Aa-tRNA-synt_II"/>
</dbReference>
<dbReference type="Proteomes" id="UP000296153">
    <property type="component" value="Unassembled WGS sequence"/>
</dbReference>
<evidence type="ECO:0000256" key="5">
    <source>
        <dbReference type="ARBA" id="ARBA00022598"/>
    </source>
</evidence>
<dbReference type="FunFam" id="3.30.930.10:FF:000001">
    <property type="entry name" value="Lysine--tRNA ligase"/>
    <property type="match status" value="1"/>
</dbReference>
<keyword evidence="6 13" id="KW-0479">Metal-binding</keyword>
<dbReference type="Gene3D" id="2.40.50.140">
    <property type="entry name" value="Nucleic acid-binding proteins"/>
    <property type="match status" value="1"/>
</dbReference>
<dbReference type="EC" id="6.1.1.6" evidence="13"/>
<dbReference type="PANTHER" id="PTHR42918:SF15">
    <property type="entry name" value="LYSINE--TRNA LIGASE, CHLOROPLASTIC_MITOCHONDRIAL"/>
    <property type="match status" value="1"/>
</dbReference>
<evidence type="ECO:0000256" key="13">
    <source>
        <dbReference type="HAMAP-Rule" id="MF_00252"/>
    </source>
</evidence>
<dbReference type="InterPro" id="IPR006195">
    <property type="entry name" value="aa-tRNA-synth_II"/>
</dbReference>
<dbReference type="RefSeq" id="WP_136131179.1">
    <property type="nucleotide sequence ID" value="NZ_PDKT01000004.1"/>
</dbReference>
<dbReference type="GO" id="GO:0004824">
    <property type="term" value="F:lysine-tRNA ligase activity"/>
    <property type="evidence" value="ECO:0007669"/>
    <property type="project" value="UniProtKB-UniRule"/>
</dbReference>
<evidence type="ECO:0000256" key="2">
    <source>
        <dbReference type="ARBA" id="ARBA00008226"/>
    </source>
</evidence>
<dbReference type="PROSITE" id="PS50862">
    <property type="entry name" value="AA_TRNA_LIGASE_II"/>
    <property type="match status" value="1"/>
</dbReference>
<evidence type="ECO:0000256" key="7">
    <source>
        <dbReference type="ARBA" id="ARBA00022741"/>
    </source>
</evidence>
<dbReference type="GO" id="GO:0005829">
    <property type="term" value="C:cytosol"/>
    <property type="evidence" value="ECO:0007669"/>
    <property type="project" value="UniProtKB-ARBA"/>
</dbReference>
<dbReference type="Gene3D" id="3.30.930.10">
    <property type="entry name" value="Bira Bifunctional Protein, Domain 2"/>
    <property type="match status" value="1"/>
</dbReference>
<dbReference type="CDD" id="cd04322">
    <property type="entry name" value="LysRS_N"/>
    <property type="match status" value="1"/>
</dbReference>
<evidence type="ECO:0000256" key="9">
    <source>
        <dbReference type="ARBA" id="ARBA00022842"/>
    </source>
</evidence>
<dbReference type="PRINTS" id="PR00982">
    <property type="entry name" value="TRNASYNTHLYS"/>
</dbReference>
<dbReference type="InterPro" id="IPR044136">
    <property type="entry name" value="Lys-tRNA-ligase_II_N"/>
</dbReference>
<protein>
    <recommendedName>
        <fullName evidence="13">Lysine--tRNA ligase</fullName>
        <ecNumber evidence="13">6.1.1.6</ecNumber>
    </recommendedName>
    <alternativeName>
        <fullName evidence="13">Lysyl-tRNA synthetase</fullName>
        <shortName evidence="13">LysRS</shortName>
    </alternativeName>
</protein>
<dbReference type="InterPro" id="IPR004365">
    <property type="entry name" value="NA-bd_OB_tRNA"/>
</dbReference>
<sequence>MDEKKKYVYKSKFKSNSNHHDEIKLRREKLKILRNNGIAFPNNFRRNFISDDLHRKYDSSMSKELDLLNIEISVAGRMITRRILGKASFVTLQDFGGRIQLYINCQNISYDIYNNNFKRWDIGDIIGASGKLFKTKTGELSINCFKIYLLTKSLRPLPDKFHGLNNTESRYRQRYLDLIVNNRSFNIFKIRSQIINVIRKFMFESNFIEVETPMMQTIPGGAIARPFVTHHNTLNIDMYLRVAPELYLKRLVIGGFERVFEINRNFRNEGISARHNPEFTMMELYMAYSDYKDLIKLIENLFRLIAINIIGDTTISYGKVQFDFGKPFEILTMHNAIKKYCSEININNLNNYEEIKTIAKLLDIKIENNWGIGSITNEIFEKYVVPHLIQPTFITEYPSEVSPLARRNDINSEIADRFELFINSYEICNGFSELNDPEDQAKIFMEQFINKNNNDSSSIFYDQDYITALEYGLPPTAGLGLGIDRITMLFTNTHNIRDVILFPTLRPKQ</sequence>
<keyword evidence="5 13" id="KW-0436">Ligase</keyword>
<keyword evidence="10 13" id="KW-0648">Protein biosynthesis</keyword>
<dbReference type="CDD" id="cd00775">
    <property type="entry name" value="LysRS_core"/>
    <property type="match status" value="1"/>
</dbReference>
<evidence type="ECO:0000256" key="8">
    <source>
        <dbReference type="ARBA" id="ARBA00022840"/>
    </source>
</evidence>
<dbReference type="Pfam" id="PF00152">
    <property type="entry name" value="tRNA-synt_2"/>
    <property type="match status" value="1"/>
</dbReference>
<dbReference type="EMBL" id="PDKT01000004">
    <property type="protein sequence ID" value="PPI87776.1"/>
    <property type="molecule type" value="Genomic_DNA"/>
</dbReference>
<dbReference type="GO" id="GO:0042803">
    <property type="term" value="F:protein homodimerization activity"/>
    <property type="evidence" value="ECO:0007669"/>
    <property type="project" value="UniProtKB-ARBA"/>
</dbReference>
<dbReference type="NCBIfam" id="NF001756">
    <property type="entry name" value="PRK00484.1"/>
    <property type="match status" value="1"/>
</dbReference>
<dbReference type="OrthoDB" id="9801152at2"/>
<evidence type="ECO:0000313" key="16">
    <source>
        <dbReference type="EMBL" id="PPI87776.1"/>
    </source>
</evidence>
<dbReference type="InterPro" id="IPR018149">
    <property type="entry name" value="Lys-tRNA-synth_II_C"/>
</dbReference>
<reference evidence="16 17" key="1">
    <citation type="journal article" date="2018" name="Genome Biol. Evol.">
        <title>Cladogenesis and Genomic Streamlining in Extracellular Endosymbionts of Tropical Stink Bugs.</title>
        <authorList>
            <person name="Otero-Bravo A."/>
            <person name="Goffredi S."/>
            <person name="Sabree Z.L."/>
        </authorList>
    </citation>
    <scope>NUCLEOTIDE SEQUENCE [LARGE SCALE GENOMIC DNA]</scope>
    <source>
        <strain evidence="16 17">SoEE</strain>
    </source>
</reference>
<keyword evidence="9 13" id="KW-0460">Magnesium</keyword>
<proteinExistence type="inferred from homology"/>
<dbReference type="GO" id="GO:0005524">
    <property type="term" value="F:ATP binding"/>
    <property type="evidence" value="ECO:0007669"/>
    <property type="project" value="UniProtKB-UniRule"/>
</dbReference>
<evidence type="ECO:0000256" key="10">
    <source>
        <dbReference type="ARBA" id="ARBA00022917"/>
    </source>
</evidence>
<name>A0A2P5SZN0_9GAMM</name>
<comment type="similarity">
    <text evidence="2 13">Belongs to the class-II aminoacyl-tRNA synthetase family.</text>
</comment>